<accession>A0A7X2LZ22</accession>
<evidence type="ECO:0000313" key="2">
    <source>
        <dbReference type="Proteomes" id="UP000448867"/>
    </source>
</evidence>
<name>A0A7X2LZ22_9BACI</name>
<sequence length="65" mass="7225">MKIKINDRSIELFHGATLKHALLKTDENLYRLVRDGKASIKDQEGNITDINGAAGSGFSYYVVNN</sequence>
<organism evidence="1 2">
    <name type="scientific">Metabacillus lacus</name>
    <dbReference type="NCBI Taxonomy" id="1983721"/>
    <lineage>
        <taxon>Bacteria</taxon>
        <taxon>Bacillati</taxon>
        <taxon>Bacillota</taxon>
        <taxon>Bacilli</taxon>
        <taxon>Bacillales</taxon>
        <taxon>Bacillaceae</taxon>
        <taxon>Metabacillus</taxon>
    </lineage>
</organism>
<dbReference type="Proteomes" id="UP000448867">
    <property type="component" value="Unassembled WGS sequence"/>
</dbReference>
<gene>
    <name evidence="1" type="ORF">GJU40_03510</name>
</gene>
<dbReference type="RefSeq" id="WP_154306369.1">
    <property type="nucleotide sequence ID" value="NZ_WKKI01000003.1"/>
</dbReference>
<dbReference type="AlphaFoldDB" id="A0A7X2LZ22"/>
<comment type="caution">
    <text evidence="1">The sequence shown here is derived from an EMBL/GenBank/DDBJ whole genome shotgun (WGS) entry which is preliminary data.</text>
</comment>
<protein>
    <submittedName>
        <fullName evidence="1">Uncharacterized protein</fullName>
    </submittedName>
</protein>
<reference evidence="1 2" key="1">
    <citation type="submission" date="2019-11" db="EMBL/GenBank/DDBJ databases">
        <title>Bacillus lacus genome.</title>
        <authorList>
            <person name="Allen C.J."/>
            <person name="Newman J.D."/>
        </authorList>
    </citation>
    <scope>NUCLEOTIDE SEQUENCE [LARGE SCALE GENOMIC DNA]</scope>
    <source>
        <strain evidence="1 2">KCTC 33946</strain>
    </source>
</reference>
<evidence type="ECO:0000313" key="1">
    <source>
        <dbReference type="EMBL" id="MRX71239.1"/>
    </source>
</evidence>
<proteinExistence type="predicted"/>
<keyword evidence="2" id="KW-1185">Reference proteome</keyword>
<dbReference type="EMBL" id="WKKI01000003">
    <property type="protein sequence ID" value="MRX71239.1"/>
    <property type="molecule type" value="Genomic_DNA"/>
</dbReference>
<dbReference type="OrthoDB" id="1074836at2"/>